<protein>
    <submittedName>
        <fullName evidence="1">Uncharacterized protein</fullName>
    </submittedName>
</protein>
<proteinExistence type="predicted"/>
<gene>
    <name evidence="1" type="ORF">NJ959_26340</name>
</gene>
<dbReference type="AlphaFoldDB" id="A0AAE3KPW5"/>
<dbReference type="Proteomes" id="UP001204953">
    <property type="component" value="Unassembled WGS sequence"/>
</dbReference>
<accession>A0AAE3KPW5</accession>
<dbReference type="RefSeq" id="WP_254014685.1">
    <property type="nucleotide sequence ID" value="NZ_JAMZMM010000439.1"/>
</dbReference>
<reference evidence="1" key="1">
    <citation type="submission" date="2022-06" db="EMBL/GenBank/DDBJ databases">
        <title>New cyanobacteria of genus Symplocastrum in benthos of Lake Baikal.</title>
        <authorList>
            <person name="Sorokovikova E."/>
            <person name="Tikhonova I."/>
            <person name="Krasnopeev A."/>
            <person name="Evseev P."/>
            <person name="Gladkikh A."/>
            <person name="Belykh O."/>
        </authorList>
    </citation>
    <scope>NUCLEOTIDE SEQUENCE</scope>
    <source>
        <strain evidence="1">BBK-W-15</strain>
    </source>
</reference>
<evidence type="ECO:0000313" key="2">
    <source>
        <dbReference type="Proteomes" id="UP001204953"/>
    </source>
</evidence>
<dbReference type="EMBL" id="JAMZMM010000439">
    <property type="protein sequence ID" value="MCP2731955.1"/>
    <property type="molecule type" value="Genomic_DNA"/>
</dbReference>
<evidence type="ECO:0000313" key="1">
    <source>
        <dbReference type="EMBL" id="MCP2731955.1"/>
    </source>
</evidence>
<keyword evidence="2" id="KW-1185">Reference proteome</keyword>
<organism evidence="1 2">
    <name type="scientific">Limnofasciculus baicalensis BBK-W-15</name>
    <dbReference type="NCBI Taxonomy" id="2699891"/>
    <lineage>
        <taxon>Bacteria</taxon>
        <taxon>Bacillati</taxon>
        <taxon>Cyanobacteriota</taxon>
        <taxon>Cyanophyceae</taxon>
        <taxon>Coleofasciculales</taxon>
        <taxon>Coleofasciculaceae</taxon>
        <taxon>Limnofasciculus</taxon>
        <taxon>Limnofasciculus baicalensis</taxon>
    </lineage>
</organism>
<sequence>MTLEEIDQLIADWRTKIDLVSHDLMDLHGLSTYQRLAGEAGFPQVQLTGITEMEVNPALEAMNELFQHFNLLLDVIDSDSLPLISADEMADQLIGVLR</sequence>
<name>A0AAE3KPW5_9CYAN</name>
<comment type="caution">
    <text evidence="1">The sequence shown here is derived from an EMBL/GenBank/DDBJ whole genome shotgun (WGS) entry which is preliminary data.</text>
</comment>